<dbReference type="PANTHER" id="PTHR36447">
    <property type="entry name" value="BETA-GALACTOSIDASE GANA"/>
    <property type="match status" value="1"/>
</dbReference>
<dbReference type="PIRSF" id="PIRSF001084">
    <property type="entry name" value="B-galactosidase"/>
    <property type="match status" value="1"/>
</dbReference>
<keyword evidence="11" id="KW-1185">Reference proteome</keyword>
<dbReference type="InterPro" id="IPR013739">
    <property type="entry name" value="Beta_galactosidase_C"/>
</dbReference>
<evidence type="ECO:0000256" key="3">
    <source>
        <dbReference type="ARBA" id="ARBA00012756"/>
    </source>
</evidence>
<dbReference type="InterPro" id="IPR003476">
    <property type="entry name" value="Glyco_hydro_42"/>
</dbReference>
<gene>
    <name evidence="10" type="ORF">GCM10025870_17770</name>
</gene>
<organism evidence="10 11">
    <name type="scientific">Agromyces marinus</name>
    <dbReference type="NCBI Taxonomy" id="1389020"/>
    <lineage>
        <taxon>Bacteria</taxon>
        <taxon>Bacillati</taxon>
        <taxon>Actinomycetota</taxon>
        <taxon>Actinomycetes</taxon>
        <taxon>Micrococcales</taxon>
        <taxon>Microbacteriaceae</taxon>
        <taxon>Agromyces</taxon>
    </lineage>
</organism>
<dbReference type="SUPFAM" id="SSF52317">
    <property type="entry name" value="Class I glutamine amidotransferase-like"/>
    <property type="match status" value="1"/>
</dbReference>
<dbReference type="Gene3D" id="2.60.40.1180">
    <property type="entry name" value="Golgi alpha-mannosidase II"/>
    <property type="match status" value="1"/>
</dbReference>
<dbReference type="CDD" id="cd03143">
    <property type="entry name" value="A4_beta-galactosidase_middle_domain"/>
    <property type="match status" value="1"/>
</dbReference>
<dbReference type="EMBL" id="AP027734">
    <property type="protein sequence ID" value="BDZ54704.1"/>
    <property type="molecule type" value="Genomic_DNA"/>
</dbReference>
<evidence type="ECO:0000313" key="11">
    <source>
        <dbReference type="Proteomes" id="UP001321477"/>
    </source>
</evidence>
<reference evidence="11" key="1">
    <citation type="journal article" date="2019" name="Int. J. Syst. Evol. Microbiol.">
        <title>The Global Catalogue of Microorganisms (GCM) 10K type strain sequencing project: providing services to taxonomists for standard genome sequencing and annotation.</title>
        <authorList>
            <consortium name="The Broad Institute Genomics Platform"/>
            <consortium name="The Broad Institute Genome Sequencing Center for Infectious Disease"/>
            <person name="Wu L."/>
            <person name="Ma J."/>
        </authorList>
    </citation>
    <scope>NUCLEOTIDE SEQUENCE [LARGE SCALE GENOMIC DNA]</scope>
    <source>
        <strain evidence="11">NBRC 109019</strain>
    </source>
</reference>
<dbReference type="InterPro" id="IPR013738">
    <property type="entry name" value="Beta_galactosidase_Trimer"/>
</dbReference>
<dbReference type="Gene3D" id="3.40.50.880">
    <property type="match status" value="1"/>
</dbReference>
<evidence type="ECO:0000256" key="6">
    <source>
        <dbReference type="PIRNR" id="PIRNR001084"/>
    </source>
</evidence>
<dbReference type="SUPFAM" id="SSF51445">
    <property type="entry name" value="(Trans)glycosidases"/>
    <property type="match status" value="1"/>
</dbReference>
<dbReference type="PANTHER" id="PTHR36447:SF1">
    <property type="entry name" value="BETA-GALACTOSIDASE GANA"/>
    <property type="match status" value="1"/>
</dbReference>
<evidence type="ECO:0000256" key="1">
    <source>
        <dbReference type="ARBA" id="ARBA00001412"/>
    </source>
</evidence>
<dbReference type="EC" id="3.2.1.23" evidence="3 6"/>
<dbReference type="Pfam" id="PF02449">
    <property type="entry name" value="Glyco_hydro_42"/>
    <property type="match status" value="1"/>
</dbReference>
<dbReference type="Proteomes" id="UP001321477">
    <property type="component" value="Chromosome"/>
</dbReference>
<evidence type="ECO:0000313" key="10">
    <source>
        <dbReference type="EMBL" id="BDZ54704.1"/>
    </source>
</evidence>
<dbReference type="InterPro" id="IPR013780">
    <property type="entry name" value="Glyco_hydro_b"/>
</dbReference>
<keyword evidence="4 6" id="KW-0378">Hydrolase</keyword>
<feature type="domain" description="Beta-galactosidase C-terminal" evidence="9">
    <location>
        <begin position="614"/>
        <end position="674"/>
    </location>
</feature>
<comment type="similarity">
    <text evidence="2 6">Belongs to the glycosyl hydrolase 42 family.</text>
</comment>
<evidence type="ECO:0000259" key="7">
    <source>
        <dbReference type="Pfam" id="PF02449"/>
    </source>
</evidence>
<evidence type="ECO:0000256" key="4">
    <source>
        <dbReference type="ARBA" id="ARBA00022801"/>
    </source>
</evidence>
<evidence type="ECO:0000259" key="9">
    <source>
        <dbReference type="Pfam" id="PF08533"/>
    </source>
</evidence>
<protein>
    <recommendedName>
        <fullName evidence="3 6">Beta-galactosidase</fullName>
        <shortName evidence="6">Beta-gal</shortName>
        <ecNumber evidence="3 6">3.2.1.23</ecNumber>
    </recommendedName>
</protein>
<evidence type="ECO:0000256" key="5">
    <source>
        <dbReference type="ARBA" id="ARBA00023295"/>
    </source>
</evidence>
<dbReference type="Pfam" id="PF08533">
    <property type="entry name" value="Glyco_hydro_42C"/>
    <property type="match status" value="1"/>
</dbReference>
<dbReference type="InterPro" id="IPR017853">
    <property type="entry name" value="GH"/>
</dbReference>
<dbReference type="Gene3D" id="3.20.20.80">
    <property type="entry name" value="Glycosidases"/>
    <property type="match status" value="1"/>
</dbReference>
<feature type="domain" description="Glycoside hydrolase family 42 N-terminal" evidence="7">
    <location>
        <begin position="18"/>
        <end position="387"/>
    </location>
</feature>
<proteinExistence type="inferred from homology"/>
<feature type="domain" description="Beta-galactosidase trimerisation" evidence="8">
    <location>
        <begin position="399"/>
        <end position="604"/>
    </location>
</feature>
<evidence type="ECO:0000259" key="8">
    <source>
        <dbReference type="Pfam" id="PF08532"/>
    </source>
</evidence>
<keyword evidence="5 6" id="KW-0326">Glycosidase</keyword>
<dbReference type="RefSeq" id="WP_234660399.1">
    <property type="nucleotide sequence ID" value="NZ_AP027734.1"/>
</dbReference>
<comment type="catalytic activity">
    <reaction evidence="1 6">
        <text>Hydrolysis of terminal non-reducing beta-D-galactose residues in beta-D-galactosides.</text>
        <dbReference type="EC" id="3.2.1.23"/>
    </reaction>
</comment>
<dbReference type="InterPro" id="IPR013529">
    <property type="entry name" value="Glyco_hydro_42_N"/>
</dbReference>
<evidence type="ECO:0000256" key="2">
    <source>
        <dbReference type="ARBA" id="ARBA00005940"/>
    </source>
</evidence>
<dbReference type="Pfam" id="PF08532">
    <property type="entry name" value="Glyco_hydro_42M"/>
    <property type="match status" value="1"/>
</dbReference>
<dbReference type="InterPro" id="IPR029062">
    <property type="entry name" value="Class_I_gatase-like"/>
</dbReference>
<accession>A0ABN6YBG6</accession>
<sequence>MTHATRQIRLDALAYGGDYNPDQWPEHVWHEDVRLMQEAGVNLVSLPVFSWPQLETSPGVYDWAWLDRVIEVLWAGGIRIDLATATATPPAWLVRSHPEMLPWDSDGRRLEFGSRQAYCPSSPVWREHVARMARAMAERYGEHPAVVMWHISNEYGDHVSRCWCPESARHFRRWLEARHGDLDGLNEAWGVNVWGQRYTAWEQIEPPRRATGPINPTQLLDFERFSSNALLELFRIEVDVLREITPDLPVTTNFMSLLRDLDYWKFAEHEDLVTDDAYPDPADPNAHIPAALNYGLMRSLKGGQPWLLLEQAASAVSWRDVNVPKAPGRMRLDSLQAIAHGSDGAMFFQWRQAQYGQEKFHSAMLGHRGEASRTFRETAAFGRELQRLAPVKGTRVRSRVALVVDWDSWWGSSAAESLPSQRLGWLGQARAWHAALHALGHAVDTVRATGPFDQYDLVVVPNLYIADATQAAALDAYAAAGGTVVVGPFSGVVDATEKVHPGGAPGPLRELLGIEIDEPWPVPDGAAEQIELDGERHAAPVWTEWVEASAEASVIATYATGVLAGRPAVTRRAHGAGAAWYVSAALDADGLVAVMRHALADADLPARDRIDPHLEAVTRSGDGTDYTFVLNHGSADATVDVPAGAIDLLGGAEPEPTTTGRARLVVPTAGVAVLATPTAAEPPFITLSETTE</sequence>
<name>A0ABN6YBG6_9MICO</name>